<dbReference type="AlphaFoldDB" id="A0AAW2SLK6"/>
<reference evidence="1" key="1">
    <citation type="submission" date="2020-06" db="EMBL/GenBank/DDBJ databases">
        <authorList>
            <person name="Li T."/>
            <person name="Hu X."/>
            <person name="Zhang T."/>
            <person name="Song X."/>
            <person name="Zhang H."/>
            <person name="Dai N."/>
            <person name="Sheng W."/>
            <person name="Hou X."/>
            <person name="Wei L."/>
        </authorList>
    </citation>
    <scope>NUCLEOTIDE SEQUENCE</scope>
    <source>
        <strain evidence="1">G02</strain>
        <tissue evidence="1">Leaf</tissue>
    </source>
</reference>
<accession>A0AAW2SLK6</accession>
<proteinExistence type="predicted"/>
<reference evidence="1" key="2">
    <citation type="journal article" date="2024" name="Plant">
        <title>Genomic evolution and insights into agronomic trait innovations of Sesamum species.</title>
        <authorList>
            <person name="Miao H."/>
            <person name="Wang L."/>
            <person name="Qu L."/>
            <person name="Liu H."/>
            <person name="Sun Y."/>
            <person name="Le M."/>
            <person name="Wang Q."/>
            <person name="Wei S."/>
            <person name="Zheng Y."/>
            <person name="Lin W."/>
            <person name="Duan Y."/>
            <person name="Cao H."/>
            <person name="Xiong S."/>
            <person name="Wang X."/>
            <person name="Wei L."/>
            <person name="Li C."/>
            <person name="Ma Q."/>
            <person name="Ju M."/>
            <person name="Zhao R."/>
            <person name="Li G."/>
            <person name="Mu C."/>
            <person name="Tian Q."/>
            <person name="Mei H."/>
            <person name="Zhang T."/>
            <person name="Gao T."/>
            <person name="Zhang H."/>
        </authorList>
    </citation>
    <scope>NUCLEOTIDE SEQUENCE</scope>
    <source>
        <strain evidence="1">G02</strain>
    </source>
</reference>
<gene>
    <name evidence="1" type="ORF">Sradi_2518300</name>
</gene>
<dbReference type="EMBL" id="JACGWJ010000010">
    <property type="protein sequence ID" value="KAL0392955.1"/>
    <property type="molecule type" value="Genomic_DNA"/>
</dbReference>
<name>A0AAW2SLK6_SESRA</name>
<evidence type="ECO:0000313" key="1">
    <source>
        <dbReference type="EMBL" id="KAL0392955.1"/>
    </source>
</evidence>
<comment type="caution">
    <text evidence="1">The sequence shown here is derived from an EMBL/GenBank/DDBJ whole genome shotgun (WGS) entry which is preliminary data.</text>
</comment>
<sequence>MSLIPWFLPSRYFFSRPAAQSVHPASSSTSLGSCLHLVRYLKGNPTLGLFFPVGASFQLVAYSDSDWLHVLTHDALLLAFASSLVVLSLLENKKKGECVSILR</sequence>
<organism evidence="1">
    <name type="scientific">Sesamum radiatum</name>
    <name type="common">Black benniseed</name>
    <dbReference type="NCBI Taxonomy" id="300843"/>
    <lineage>
        <taxon>Eukaryota</taxon>
        <taxon>Viridiplantae</taxon>
        <taxon>Streptophyta</taxon>
        <taxon>Embryophyta</taxon>
        <taxon>Tracheophyta</taxon>
        <taxon>Spermatophyta</taxon>
        <taxon>Magnoliopsida</taxon>
        <taxon>eudicotyledons</taxon>
        <taxon>Gunneridae</taxon>
        <taxon>Pentapetalae</taxon>
        <taxon>asterids</taxon>
        <taxon>lamiids</taxon>
        <taxon>Lamiales</taxon>
        <taxon>Pedaliaceae</taxon>
        <taxon>Sesamum</taxon>
    </lineage>
</organism>
<protein>
    <submittedName>
        <fullName evidence="1">Uncharacterized protein</fullName>
    </submittedName>
</protein>